<evidence type="ECO:0000256" key="2">
    <source>
        <dbReference type="ARBA" id="ARBA00005216"/>
    </source>
</evidence>
<dbReference type="PROSITE" id="PS00671">
    <property type="entry name" value="D_2_HYDROXYACID_DH_3"/>
    <property type="match status" value="1"/>
</dbReference>
<evidence type="ECO:0000313" key="16">
    <source>
        <dbReference type="EMBL" id="MDI1492428.1"/>
    </source>
</evidence>
<dbReference type="SUPFAM" id="SSF55021">
    <property type="entry name" value="ACT-like"/>
    <property type="match status" value="1"/>
</dbReference>
<keyword evidence="8 14" id="KW-0560">Oxidoreductase</keyword>
<accession>A0AA43QWW5</accession>
<evidence type="ECO:0000256" key="7">
    <source>
        <dbReference type="ARBA" id="ARBA00022605"/>
    </source>
</evidence>
<gene>
    <name evidence="16" type="primary">SER33</name>
    <name evidence="16" type="ORF">OHK93_003642</name>
</gene>
<dbReference type="SUPFAM" id="SSF51735">
    <property type="entry name" value="NAD(P)-binding Rossmann-fold domains"/>
    <property type="match status" value="1"/>
</dbReference>
<dbReference type="PROSITE" id="PS51671">
    <property type="entry name" value="ACT"/>
    <property type="match status" value="1"/>
</dbReference>
<dbReference type="CDD" id="cd12176">
    <property type="entry name" value="PGDH_3"/>
    <property type="match status" value="1"/>
</dbReference>
<keyword evidence="10" id="KW-0718">Serine biosynthesis</keyword>
<evidence type="ECO:0000256" key="13">
    <source>
        <dbReference type="ARBA" id="ARBA00048731"/>
    </source>
</evidence>
<feature type="domain" description="ACT" evidence="15">
    <location>
        <begin position="405"/>
        <end position="475"/>
    </location>
</feature>
<dbReference type="InterPro" id="IPR002912">
    <property type="entry name" value="ACT_dom"/>
</dbReference>
<dbReference type="InterPro" id="IPR006140">
    <property type="entry name" value="D-isomer_DH_NAD-bd"/>
</dbReference>
<comment type="similarity">
    <text evidence="3 14">Belongs to the D-isomer specific 2-hydroxyacid dehydrogenase family.</text>
</comment>
<reference evidence="16" key="1">
    <citation type="journal article" date="2023" name="Genome Biol. Evol.">
        <title>First Whole Genome Sequence and Flow Cytometry Genome Size Data for the Lichen-Forming Fungus Ramalina farinacea (Ascomycota).</title>
        <authorList>
            <person name="Llewellyn T."/>
            <person name="Mian S."/>
            <person name="Hill R."/>
            <person name="Leitch I.J."/>
            <person name="Gaya E."/>
        </authorList>
    </citation>
    <scope>NUCLEOTIDE SEQUENCE</scope>
    <source>
        <strain evidence="16">LIQ254RAFAR</strain>
    </source>
</reference>
<dbReference type="InterPro" id="IPR036291">
    <property type="entry name" value="NAD(P)-bd_dom_sf"/>
</dbReference>
<comment type="catalytic activity">
    <reaction evidence="13">
        <text>(2R)-3-phosphoglycerate + NAD(+) = 3-phosphooxypyruvate + NADH + H(+)</text>
        <dbReference type="Rhea" id="RHEA:12641"/>
        <dbReference type="ChEBI" id="CHEBI:15378"/>
        <dbReference type="ChEBI" id="CHEBI:18110"/>
        <dbReference type="ChEBI" id="CHEBI:57540"/>
        <dbReference type="ChEBI" id="CHEBI:57945"/>
        <dbReference type="ChEBI" id="CHEBI:58272"/>
        <dbReference type="EC" id="1.1.1.95"/>
    </reaction>
</comment>
<evidence type="ECO:0000313" key="17">
    <source>
        <dbReference type="Proteomes" id="UP001161017"/>
    </source>
</evidence>
<dbReference type="GO" id="GO:0004617">
    <property type="term" value="F:phosphoglycerate dehydrogenase activity"/>
    <property type="evidence" value="ECO:0007669"/>
    <property type="project" value="UniProtKB-EC"/>
</dbReference>
<dbReference type="FunFam" id="3.30.70.260:FF:000036">
    <property type="entry name" value="D-3-phosphoglycerate dehydrogenase"/>
    <property type="match status" value="1"/>
</dbReference>
<dbReference type="InterPro" id="IPR006139">
    <property type="entry name" value="D-isomer_2_OHA_DH_cat_dom"/>
</dbReference>
<proteinExistence type="inferred from homology"/>
<dbReference type="Gene3D" id="3.40.50.720">
    <property type="entry name" value="NAD(P)-binding Rossmann-like Domain"/>
    <property type="match status" value="2"/>
</dbReference>
<evidence type="ECO:0000256" key="14">
    <source>
        <dbReference type="RuleBase" id="RU003719"/>
    </source>
</evidence>
<evidence type="ECO:0000256" key="6">
    <source>
        <dbReference type="ARBA" id="ARBA00022553"/>
    </source>
</evidence>
<evidence type="ECO:0000256" key="3">
    <source>
        <dbReference type="ARBA" id="ARBA00005854"/>
    </source>
</evidence>
<dbReference type="PANTHER" id="PTHR42789">
    <property type="entry name" value="D-ISOMER SPECIFIC 2-HYDROXYACID DEHYDROGENASE FAMILY PROTEIN (AFU_ORTHOLOGUE AFUA_6G10090)"/>
    <property type="match status" value="1"/>
</dbReference>
<dbReference type="InterPro" id="IPR050857">
    <property type="entry name" value="D-2-hydroxyacid_DH"/>
</dbReference>
<organism evidence="16 17">
    <name type="scientific">Ramalina farinacea</name>
    <dbReference type="NCBI Taxonomy" id="258253"/>
    <lineage>
        <taxon>Eukaryota</taxon>
        <taxon>Fungi</taxon>
        <taxon>Dikarya</taxon>
        <taxon>Ascomycota</taxon>
        <taxon>Pezizomycotina</taxon>
        <taxon>Lecanoromycetes</taxon>
        <taxon>OSLEUM clade</taxon>
        <taxon>Lecanoromycetidae</taxon>
        <taxon>Lecanorales</taxon>
        <taxon>Lecanorineae</taxon>
        <taxon>Ramalinaceae</taxon>
        <taxon>Ramalina</taxon>
    </lineage>
</organism>
<evidence type="ECO:0000256" key="10">
    <source>
        <dbReference type="ARBA" id="ARBA00023299"/>
    </source>
</evidence>
<dbReference type="GO" id="GO:0006564">
    <property type="term" value="P:L-serine biosynthetic process"/>
    <property type="evidence" value="ECO:0007669"/>
    <property type="project" value="UniProtKB-KW"/>
</dbReference>
<evidence type="ECO:0000256" key="5">
    <source>
        <dbReference type="ARBA" id="ARBA00013143"/>
    </source>
</evidence>
<keyword evidence="17" id="KW-1185">Reference proteome</keyword>
<dbReference type="Pfam" id="PF02826">
    <property type="entry name" value="2-Hacid_dh_C"/>
    <property type="match status" value="1"/>
</dbReference>
<protein>
    <recommendedName>
        <fullName evidence="11">2-oxoglutarate reductase</fullName>
        <ecNumber evidence="4">1.1.1.399</ecNumber>
        <ecNumber evidence="5">1.1.1.95</ecNumber>
    </recommendedName>
</protein>
<dbReference type="Pfam" id="PF00389">
    <property type="entry name" value="2-Hacid_dh"/>
    <property type="match status" value="1"/>
</dbReference>
<evidence type="ECO:0000256" key="8">
    <source>
        <dbReference type="ARBA" id="ARBA00023002"/>
    </source>
</evidence>
<evidence type="ECO:0000259" key="15">
    <source>
        <dbReference type="PROSITE" id="PS51671"/>
    </source>
</evidence>
<dbReference type="EC" id="1.1.1.399" evidence="4"/>
<dbReference type="GO" id="GO:0061759">
    <property type="term" value="F:2-oxoglutarate reductase activity"/>
    <property type="evidence" value="ECO:0007669"/>
    <property type="project" value="UniProtKB-ARBA"/>
</dbReference>
<dbReference type="PROSITE" id="PS00065">
    <property type="entry name" value="D_2_HYDROXYACID_DH_1"/>
    <property type="match status" value="1"/>
</dbReference>
<dbReference type="PANTHER" id="PTHR42789:SF1">
    <property type="entry name" value="D-ISOMER SPECIFIC 2-HYDROXYACID DEHYDROGENASE FAMILY PROTEIN (AFU_ORTHOLOGUE AFUA_6G10090)"/>
    <property type="match status" value="1"/>
</dbReference>
<evidence type="ECO:0000256" key="1">
    <source>
        <dbReference type="ARBA" id="ARBA00003800"/>
    </source>
</evidence>
<comment type="catalytic activity">
    <reaction evidence="12">
        <text>(R)-2-hydroxyglutarate + NAD(+) = 2-oxoglutarate + NADH + H(+)</text>
        <dbReference type="Rhea" id="RHEA:49612"/>
        <dbReference type="ChEBI" id="CHEBI:15378"/>
        <dbReference type="ChEBI" id="CHEBI:15801"/>
        <dbReference type="ChEBI" id="CHEBI:16810"/>
        <dbReference type="ChEBI" id="CHEBI:57540"/>
        <dbReference type="ChEBI" id="CHEBI:57945"/>
        <dbReference type="EC" id="1.1.1.399"/>
    </reaction>
</comment>
<dbReference type="NCBIfam" id="NF008759">
    <property type="entry name" value="PRK11790.1"/>
    <property type="match status" value="1"/>
</dbReference>
<comment type="function">
    <text evidence="1">Catalyzes the reversible oxidation of 3-phospho-D-glycerate to 3-phosphonooxypyruvate, the first step of the phosphorylated L-serine biosynthesis pathway. Also catalyzes the reversible oxidation of 2-hydroxyglutarate to 2-oxoglutarate.</text>
</comment>
<name>A0AA43QWW5_9LECA</name>
<dbReference type="Proteomes" id="UP001161017">
    <property type="component" value="Unassembled WGS sequence"/>
</dbReference>
<dbReference type="EMBL" id="JAPUFD010000019">
    <property type="protein sequence ID" value="MDI1492428.1"/>
    <property type="molecule type" value="Genomic_DNA"/>
</dbReference>
<keyword evidence="9" id="KW-0520">NAD</keyword>
<dbReference type="InterPro" id="IPR029753">
    <property type="entry name" value="D-isomer_DH_CS"/>
</dbReference>
<dbReference type="EC" id="1.1.1.95" evidence="5"/>
<comment type="caution">
    <text evidence="16">The sequence shown here is derived from an EMBL/GenBank/DDBJ whole genome shotgun (WGS) entry which is preliminary data.</text>
</comment>
<evidence type="ECO:0000256" key="9">
    <source>
        <dbReference type="ARBA" id="ARBA00023027"/>
    </source>
</evidence>
<evidence type="ECO:0000256" key="4">
    <source>
        <dbReference type="ARBA" id="ARBA00013001"/>
    </source>
</evidence>
<evidence type="ECO:0000256" key="11">
    <source>
        <dbReference type="ARBA" id="ARBA00030455"/>
    </source>
</evidence>
<dbReference type="InterPro" id="IPR029752">
    <property type="entry name" value="D-isomer_DH_CS1"/>
</dbReference>
<dbReference type="GO" id="GO:0051287">
    <property type="term" value="F:NAD binding"/>
    <property type="evidence" value="ECO:0007669"/>
    <property type="project" value="InterPro"/>
</dbReference>
<keyword evidence="7" id="KW-0028">Amino-acid biosynthesis</keyword>
<dbReference type="FunFam" id="3.40.50.720:FF:000041">
    <property type="entry name" value="D-3-phosphoglycerate dehydrogenase"/>
    <property type="match status" value="1"/>
</dbReference>
<comment type="pathway">
    <text evidence="2">Amino-acid biosynthesis; L-serine biosynthesis; L-serine from 3-phospho-D-glycerate: step 1/3.</text>
</comment>
<sequence>MESESAIDGTSLDLGPAKAELSRRVSSSLNFSTSPHPPSWPKSGDFARAQSFVSPKPLKPFNTADFKILLLENVNKTGVDLLEGVNYQVTSLKSSLPEDELIEKIRDVQVIGIRSKTKLTERVLKAAKNLIVIGCFCIGTNQVDLKYAAERGIAVFNSPFSNSRSVAELVIGEIIALARQLGDRSNELHRGTWNKVSNGCWEIRGKTLGIIGYGHIGSQLSVLAEAFGMTVIYYDTVNLMALGTAKQVPTLEELFKAADFVTCHVPELPETTGMIGREELSQMKRGSYLINASRGHVVDIPALINAMRSGQIAGAALDVYPSEPGGNGDYFSNDLNPWAEDLRRLKNIILTPHIGGSTEEAQSAIGIEVAQALIRYINDGATLGAVNMPEVSLRSLTIDEPNHVRVIYIHRNVPGVLKTVNEILGDHNVDKQMTDSRGDVAYLMADISDVSNTVIKDLYQRLEGLNSRIMTRVLF</sequence>
<dbReference type="AlphaFoldDB" id="A0AA43QWW5"/>
<dbReference type="Gene3D" id="3.30.70.260">
    <property type="match status" value="1"/>
</dbReference>
<dbReference type="SUPFAM" id="SSF52283">
    <property type="entry name" value="Formate/glycerate dehydrogenase catalytic domain-like"/>
    <property type="match status" value="1"/>
</dbReference>
<dbReference type="InterPro" id="IPR045865">
    <property type="entry name" value="ACT-like_dom_sf"/>
</dbReference>
<evidence type="ECO:0000256" key="12">
    <source>
        <dbReference type="ARBA" id="ARBA00048126"/>
    </source>
</evidence>
<keyword evidence="6" id="KW-0597">Phosphoprotein</keyword>